<sequence>MEREWIMKAPKNPSTQPRLFQVIDMEDLVPPHHILRQINEAVDFSVIHDWVAPLYTEKTGRPAADPERLLRLMLLSYLFDHSERELYEILPMHAGYLWFCGLDFESVLHPDPHHPTLPDRTTLVKTRKRWRQHGIFDRLMTYVVDQCIAAGLVSPDVHAAADGTQVRANASIHSLREIKLAPVETLEDYLARTAREDEQTESPEADRDPDDDPPSPSPQSGERAHAEERGNFRGTTFSNQTHRSVTDPDARLYKKGKGQEAYPRYLVHDVIDVRSRVILSRKASVATGTAERETSLEQLASIRFRHPSITIRTLSADKAYGTTEYLEALFAQGITPLVSLRRKEMEEIPTWKRRAKDPAQEAQRQAKVREVQIRNQARLIQQQGGYRSIQALRTRCEHVFAEGKECHGLDRARSRGLDAMEEQALLTAVVQNLKRLCRFRKKRGGTGSLACAKTEFGAGSPARPPVLWRQMAGRMVSKIRHEGSLCPINSPAF</sequence>
<dbReference type="AlphaFoldDB" id="A0A160F449"/>
<feature type="domain" description="Transposase InsH N-terminal" evidence="3">
    <location>
        <begin position="25"/>
        <end position="110"/>
    </location>
</feature>
<dbReference type="GO" id="GO:0006313">
    <property type="term" value="P:DNA transposition"/>
    <property type="evidence" value="ECO:0007669"/>
    <property type="project" value="InterPro"/>
</dbReference>
<dbReference type="InterPro" id="IPR002559">
    <property type="entry name" value="Transposase_11"/>
</dbReference>
<dbReference type="KEGG" id="aamy:GFC30_2812"/>
<gene>
    <name evidence="4" type="ORF">GFC30_2812</name>
</gene>
<proteinExistence type="predicted"/>
<name>A0A160F449_9BACL</name>
<dbReference type="Proteomes" id="UP000076865">
    <property type="component" value="Chromosome"/>
</dbReference>
<dbReference type="InterPro" id="IPR008490">
    <property type="entry name" value="Transposase_InsH_N"/>
</dbReference>
<accession>A0A160F449</accession>
<dbReference type="GO" id="GO:0003677">
    <property type="term" value="F:DNA binding"/>
    <property type="evidence" value="ECO:0007669"/>
    <property type="project" value="InterPro"/>
</dbReference>
<dbReference type="Pfam" id="PF01609">
    <property type="entry name" value="DDE_Tnp_1"/>
    <property type="match status" value="1"/>
</dbReference>
<dbReference type="OrthoDB" id="9774608at2"/>
<keyword evidence="5" id="KW-1185">Reference proteome</keyword>
<feature type="compositionally biased region" description="Basic and acidic residues" evidence="1">
    <location>
        <begin position="222"/>
        <end position="231"/>
    </location>
</feature>
<feature type="region of interest" description="Disordered" evidence="1">
    <location>
        <begin position="194"/>
        <end position="257"/>
    </location>
</feature>
<dbReference type="EMBL" id="CP015438">
    <property type="protein sequence ID" value="ANB60515.1"/>
    <property type="molecule type" value="Genomic_DNA"/>
</dbReference>
<evidence type="ECO:0000256" key="1">
    <source>
        <dbReference type="SAM" id="MobiDB-lite"/>
    </source>
</evidence>
<dbReference type="Pfam" id="PF05598">
    <property type="entry name" value="DUF772"/>
    <property type="match status" value="1"/>
</dbReference>
<evidence type="ECO:0000313" key="5">
    <source>
        <dbReference type="Proteomes" id="UP000076865"/>
    </source>
</evidence>
<evidence type="ECO:0000259" key="3">
    <source>
        <dbReference type="Pfam" id="PF05598"/>
    </source>
</evidence>
<reference evidence="4 5" key="1">
    <citation type="journal article" date="2006" name="Syst. Appl. Microbiol.">
        <title>Anoxybacillus amylolyticus sp. nov., a thermophilic amylase producing bacterium isolated from Mount Rittmann (Antarctica).</title>
        <authorList>
            <person name="Poli A."/>
            <person name="Esposito E."/>
            <person name="Lama L."/>
            <person name="Orlando P."/>
            <person name="Nicolaus G."/>
            <person name="de Appolonia F."/>
            <person name="Gambacorta A."/>
            <person name="Nicolaus B."/>
        </authorList>
    </citation>
    <scope>NUCLEOTIDE SEQUENCE [LARGE SCALE GENOMIC DNA]</scope>
    <source>
        <strain evidence="4 5">DSM 15939</strain>
    </source>
</reference>
<feature type="compositionally biased region" description="Acidic residues" evidence="1">
    <location>
        <begin position="198"/>
        <end position="213"/>
    </location>
</feature>
<evidence type="ECO:0000259" key="2">
    <source>
        <dbReference type="Pfam" id="PF01609"/>
    </source>
</evidence>
<dbReference type="GO" id="GO:0004803">
    <property type="term" value="F:transposase activity"/>
    <property type="evidence" value="ECO:0007669"/>
    <property type="project" value="InterPro"/>
</dbReference>
<evidence type="ECO:0000313" key="4">
    <source>
        <dbReference type="EMBL" id="ANB60515.1"/>
    </source>
</evidence>
<feature type="domain" description="Transposase IS4-like" evidence="2">
    <location>
        <begin position="252"/>
        <end position="433"/>
    </location>
</feature>
<feature type="compositionally biased region" description="Polar residues" evidence="1">
    <location>
        <begin position="233"/>
        <end position="243"/>
    </location>
</feature>
<dbReference type="PANTHER" id="PTHR35604:SF2">
    <property type="entry name" value="TRANSPOSASE INSH FOR INSERTION SEQUENCE ELEMENT IS5A-RELATED"/>
    <property type="match status" value="1"/>
</dbReference>
<dbReference type="RefSeq" id="WP_084256376.1">
    <property type="nucleotide sequence ID" value="NZ_CP015438.1"/>
</dbReference>
<organism evidence="4 5">
    <name type="scientific">Anoxybacteroides amylolyticum</name>
    <dbReference type="NCBI Taxonomy" id="294699"/>
    <lineage>
        <taxon>Bacteria</taxon>
        <taxon>Bacillati</taxon>
        <taxon>Bacillota</taxon>
        <taxon>Bacilli</taxon>
        <taxon>Bacillales</taxon>
        <taxon>Anoxybacillaceae</taxon>
        <taxon>Anoxybacteroides</taxon>
    </lineage>
</organism>
<protein>
    <submittedName>
        <fullName evidence="4">Transposase DDE domain protein</fullName>
    </submittedName>
</protein>
<dbReference type="PANTHER" id="PTHR35604">
    <property type="entry name" value="TRANSPOSASE INSH FOR INSERTION SEQUENCE ELEMENT IS5A-RELATED"/>
    <property type="match status" value="1"/>
</dbReference>
<dbReference type="PATRIC" id="fig|294699.3.peg.2898"/>